<feature type="transmembrane region" description="Helical" evidence="7">
    <location>
        <begin position="114"/>
        <end position="139"/>
    </location>
</feature>
<comment type="subcellular location">
    <subcellularLocation>
        <location evidence="1">Cell membrane</location>
        <topology evidence="1">Multi-pass membrane protein</topology>
    </subcellularLocation>
</comment>
<reference evidence="8 9" key="1">
    <citation type="submission" date="2024-08" db="EMBL/GenBank/DDBJ databases">
        <title>Pantoea ronii - a newly identified human opportunistic pathogen.</title>
        <authorList>
            <person name="Keidar-Friedman D."/>
            <person name="Sorek N."/>
            <person name="Leshin-Carmel D."/>
            <person name="Tsur A."/>
            <person name="Amsalem M."/>
            <person name="Tolkach D."/>
            <person name="Brosh-Nissimov T."/>
        </authorList>
    </citation>
    <scope>NUCLEOTIDE SEQUENCE [LARGE SCALE GENOMIC DNA]</scope>
    <source>
        <strain evidence="8 9">AA23256</strain>
    </source>
</reference>
<keyword evidence="6 7" id="KW-0472">Membrane</keyword>
<name>A0ABW7PYN8_9GAMM</name>
<comment type="caution">
    <text evidence="8">The sequence shown here is derived from an EMBL/GenBank/DDBJ whole genome shotgun (WGS) entry which is preliminary data.</text>
</comment>
<dbReference type="InterPro" id="IPR003317">
    <property type="entry name" value="Cyt-d_oxidase_su2"/>
</dbReference>
<dbReference type="PANTHER" id="PTHR43141:SF4">
    <property type="entry name" value="CYTOCHROME BD2 SUBUNIT II"/>
    <property type="match status" value="1"/>
</dbReference>
<feature type="transmembrane region" description="Helical" evidence="7">
    <location>
        <begin position="151"/>
        <end position="174"/>
    </location>
</feature>
<evidence type="ECO:0000256" key="2">
    <source>
        <dbReference type="ARBA" id="ARBA00007543"/>
    </source>
</evidence>
<keyword evidence="9" id="KW-1185">Reference proteome</keyword>
<sequence length="315" mass="35058">MDWLANLSAAALLFSLLMYMMLDGTDLGVGMLFVCFKQEEQKRPMVQSMLPIWDANETWLVLLAGGMLALFPATYALLFSTLYIPIFLMLFSLFFRAMALEYRGTATGGSKHWLDILLPVTSALAAFCQGACAGVVVSGDVSRGAFTWLNFYPMLSGFGLMAIYMLLGCCWIRWRIGEKVEERASTLAWLWLVLSLVLFLGLQLLEPAPWRHAWDVGAGKALMALITLLWLALLYALLRARALTQLIVTLLLMVAVVLLLATGLYPWLIPNVANLHNTAASATTQSFVLVGIAFVMPLTLIYHSWAFWVFRGQVE</sequence>
<keyword evidence="3" id="KW-1003">Cell membrane</keyword>
<evidence type="ECO:0000313" key="9">
    <source>
        <dbReference type="Proteomes" id="UP001611251"/>
    </source>
</evidence>
<organism evidence="8 9">
    <name type="scientific">Pantoea osteomyelitidis</name>
    <dbReference type="NCBI Taxonomy" id="3230026"/>
    <lineage>
        <taxon>Bacteria</taxon>
        <taxon>Pseudomonadati</taxon>
        <taxon>Pseudomonadota</taxon>
        <taxon>Gammaproteobacteria</taxon>
        <taxon>Enterobacterales</taxon>
        <taxon>Erwiniaceae</taxon>
        <taxon>Pantoea</taxon>
    </lineage>
</organism>
<evidence type="ECO:0000256" key="5">
    <source>
        <dbReference type="ARBA" id="ARBA00022989"/>
    </source>
</evidence>
<feature type="transmembrane region" description="Helical" evidence="7">
    <location>
        <begin position="287"/>
        <end position="310"/>
    </location>
</feature>
<protein>
    <submittedName>
        <fullName evidence="8">Cytochrome d ubiquinol oxidase subunit II</fullName>
    </submittedName>
</protein>
<feature type="transmembrane region" description="Helical" evidence="7">
    <location>
        <begin position="82"/>
        <end position="102"/>
    </location>
</feature>
<dbReference type="Pfam" id="PF02322">
    <property type="entry name" value="Cyt_bd_oxida_II"/>
    <property type="match status" value="1"/>
</dbReference>
<dbReference type="PANTHER" id="PTHR43141">
    <property type="entry name" value="CYTOCHROME BD2 SUBUNIT II"/>
    <property type="match status" value="1"/>
</dbReference>
<feature type="transmembrane region" description="Helical" evidence="7">
    <location>
        <begin position="245"/>
        <end position="267"/>
    </location>
</feature>
<feature type="transmembrane region" description="Helical" evidence="7">
    <location>
        <begin position="186"/>
        <end position="205"/>
    </location>
</feature>
<evidence type="ECO:0000256" key="6">
    <source>
        <dbReference type="ARBA" id="ARBA00023136"/>
    </source>
</evidence>
<feature type="transmembrane region" description="Helical" evidence="7">
    <location>
        <begin position="217"/>
        <end position="238"/>
    </location>
</feature>
<accession>A0ABW7PYN8</accession>
<evidence type="ECO:0000256" key="1">
    <source>
        <dbReference type="ARBA" id="ARBA00004651"/>
    </source>
</evidence>
<keyword evidence="5 7" id="KW-1133">Transmembrane helix</keyword>
<gene>
    <name evidence="8" type="ORF">ABU178_14910</name>
</gene>
<evidence type="ECO:0000256" key="3">
    <source>
        <dbReference type="ARBA" id="ARBA00022475"/>
    </source>
</evidence>
<keyword evidence="4 7" id="KW-0812">Transmembrane</keyword>
<dbReference type="EMBL" id="JBGFSN010000005">
    <property type="protein sequence ID" value="MFH8135454.1"/>
    <property type="molecule type" value="Genomic_DNA"/>
</dbReference>
<dbReference type="Proteomes" id="UP001611251">
    <property type="component" value="Unassembled WGS sequence"/>
</dbReference>
<proteinExistence type="inferred from homology"/>
<evidence type="ECO:0000313" key="8">
    <source>
        <dbReference type="EMBL" id="MFH8135454.1"/>
    </source>
</evidence>
<evidence type="ECO:0000256" key="4">
    <source>
        <dbReference type="ARBA" id="ARBA00022692"/>
    </source>
</evidence>
<dbReference type="RefSeq" id="WP_397216276.1">
    <property type="nucleotide sequence ID" value="NZ_JBGFSN010000005.1"/>
</dbReference>
<comment type="similarity">
    <text evidence="2">Belongs to the cytochrome ubiquinol oxidase subunit 2 family.</text>
</comment>
<evidence type="ECO:0000256" key="7">
    <source>
        <dbReference type="SAM" id="Phobius"/>
    </source>
</evidence>